<evidence type="ECO:0000259" key="1">
    <source>
        <dbReference type="Pfam" id="PF12143"/>
    </source>
</evidence>
<evidence type="ECO:0000313" key="2">
    <source>
        <dbReference type="EMBL" id="MCL7030865.1"/>
    </source>
</evidence>
<keyword evidence="3" id="KW-1185">Reference proteome</keyword>
<dbReference type="EMBL" id="JAJJMA010106170">
    <property type="protein sequence ID" value="MCL7030865.1"/>
    <property type="molecule type" value="Genomic_DNA"/>
</dbReference>
<feature type="domain" description="Polyphenol oxidase C-terminal" evidence="1">
    <location>
        <begin position="28"/>
        <end position="167"/>
    </location>
</feature>
<dbReference type="PANTHER" id="PTHR36608">
    <property type="entry name" value="POLYPHENOL OXIDASE C, CHLOROPLASTIC-LIKE"/>
    <property type="match status" value="1"/>
</dbReference>
<dbReference type="Pfam" id="PF12143">
    <property type="entry name" value="PPO1_KFDV"/>
    <property type="match status" value="1"/>
</dbReference>
<evidence type="ECO:0000313" key="3">
    <source>
        <dbReference type="Proteomes" id="UP001177140"/>
    </source>
</evidence>
<gene>
    <name evidence="2" type="ORF">MKW94_004897</name>
</gene>
<reference evidence="2" key="1">
    <citation type="submission" date="2022-03" db="EMBL/GenBank/DDBJ databases">
        <title>A functionally conserved STORR gene fusion in Papaver species that diverged 16.8 million years ago.</title>
        <authorList>
            <person name="Catania T."/>
        </authorList>
    </citation>
    <scope>NUCLEOTIDE SEQUENCE</scope>
    <source>
        <strain evidence="2">S-191538</strain>
    </source>
</reference>
<dbReference type="AlphaFoldDB" id="A0AA41S952"/>
<accession>A0AA41S952</accession>
<comment type="caution">
    <text evidence="2">The sequence shown here is derived from an EMBL/GenBank/DDBJ whole genome shotgun (WGS) entry which is preliminary data.</text>
</comment>
<dbReference type="PANTHER" id="PTHR36608:SF2">
    <property type="entry name" value="POLYPHENOL OXIDASE C-TERMINAL DOMAIN-CONTAINING PROTEIN"/>
    <property type="match status" value="1"/>
</dbReference>
<organism evidence="2 3">
    <name type="scientific">Papaver nudicaule</name>
    <name type="common">Iceland poppy</name>
    <dbReference type="NCBI Taxonomy" id="74823"/>
    <lineage>
        <taxon>Eukaryota</taxon>
        <taxon>Viridiplantae</taxon>
        <taxon>Streptophyta</taxon>
        <taxon>Embryophyta</taxon>
        <taxon>Tracheophyta</taxon>
        <taxon>Spermatophyta</taxon>
        <taxon>Magnoliopsida</taxon>
        <taxon>Ranunculales</taxon>
        <taxon>Papaveraceae</taxon>
        <taxon>Papaveroideae</taxon>
        <taxon>Papaver</taxon>
    </lineage>
</organism>
<proteinExistence type="predicted"/>
<dbReference type="Proteomes" id="UP001177140">
    <property type="component" value="Unassembled WGS sequence"/>
</dbReference>
<sequence length="173" mass="19449">MKNYSTTADQVLHLVAEKSSCFKPKGRILDSNVKVRVYRPRKSRSKKEKEEEEEVLVVYGIDVKKDMYVKFDVYVNLVLDGNDSDIKLGPESREFAGTYVDLAHGVTKIANEGDTMIKTKRKTNLKLGISELLGDLKADEEDSILVTLVPRTGSGANTTVDGVRIDYMPRYTQ</sequence>
<name>A0AA41S952_PAPNU</name>
<dbReference type="GO" id="GO:0004097">
    <property type="term" value="F:catechol oxidase activity"/>
    <property type="evidence" value="ECO:0007669"/>
    <property type="project" value="InterPro"/>
</dbReference>
<dbReference type="InterPro" id="IPR022740">
    <property type="entry name" value="Polyphenol_oxidase_C"/>
</dbReference>
<protein>
    <recommendedName>
        <fullName evidence="1">Polyphenol oxidase C-terminal domain-containing protein</fullName>
    </recommendedName>
</protein>